<proteinExistence type="predicted"/>
<gene>
    <name evidence="1" type="ORF">MLD38_006156</name>
</gene>
<evidence type="ECO:0000313" key="2">
    <source>
        <dbReference type="Proteomes" id="UP001057402"/>
    </source>
</evidence>
<evidence type="ECO:0000313" key="1">
    <source>
        <dbReference type="EMBL" id="KAI4379919.1"/>
    </source>
</evidence>
<comment type="caution">
    <text evidence="1">The sequence shown here is derived from an EMBL/GenBank/DDBJ whole genome shotgun (WGS) entry which is preliminary data.</text>
</comment>
<reference evidence="2" key="1">
    <citation type="journal article" date="2023" name="Front. Plant Sci.">
        <title>Chromosomal-level genome assembly of Melastoma candidum provides insights into trichome evolution.</title>
        <authorList>
            <person name="Zhong Y."/>
            <person name="Wu W."/>
            <person name="Sun C."/>
            <person name="Zou P."/>
            <person name="Liu Y."/>
            <person name="Dai S."/>
            <person name="Zhou R."/>
        </authorList>
    </citation>
    <scope>NUCLEOTIDE SEQUENCE [LARGE SCALE GENOMIC DNA]</scope>
</reference>
<name>A0ACB9RM08_9MYRT</name>
<organism evidence="1 2">
    <name type="scientific">Melastoma candidum</name>
    <dbReference type="NCBI Taxonomy" id="119954"/>
    <lineage>
        <taxon>Eukaryota</taxon>
        <taxon>Viridiplantae</taxon>
        <taxon>Streptophyta</taxon>
        <taxon>Embryophyta</taxon>
        <taxon>Tracheophyta</taxon>
        <taxon>Spermatophyta</taxon>
        <taxon>Magnoliopsida</taxon>
        <taxon>eudicotyledons</taxon>
        <taxon>Gunneridae</taxon>
        <taxon>Pentapetalae</taxon>
        <taxon>rosids</taxon>
        <taxon>malvids</taxon>
        <taxon>Myrtales</taxon>
        <taxon>Melastomataceae</taxon>
        <taxon>Melastomatoideae</taxon>
        <taxon>Melastomateae</taxon>
        <taxon>Melastoma</taxon>
    </lineage>
</organism>
<sequence>MELKLLSVALLLTVSLASTQAVVPPQEYWKSVLSSTRMPKAIKDILDQTYTIDEDGTVDDAGTGVASDVGNGRGTSVDVGKGGVTVSTGSRKRRPVYVGVKPGSNPFQYIYAATETQLHDDSNTALFFLEKDLKQGKTMELHFTKSSNDAAFLPREVANTKPFSSNKLSEIYSMYSVKPNSIEAETMKETIKECEAPGIEGEDKYCTTSLESMIDFTKSKLGKDIKAISTEVREQTPKQKYTITGEIRRVVVKKSVVCHKENYPYAVFYCHKTQETRFYVAPMEGSDGTGVKAVVACHTDTSKWNPKHLAFQVLKVQPGSVPICHFLPEDHIVWFSN</sequence>
<dbReference type="EMBL" id="CM042882">
    <property type="protein sequence ID" value="KAI4379919.1"/>
    <property type="molecule type" value="Genomic_DNA"/>
</dbReference>
<dbReference type="Proteomes" id="UP001057402">
    <property type="component" value="Chromosome 3"/>
</dbReference>
<accession>A0ACB9RM08</accession>
<protein>
    <submittedName>
        <fullName evidence="1">Uncharacterized protein</fullName>
    </submittedName>
</protein>
<keyword evidence="2" id="KW-1185">Reference proteome</keyword>